<sequence length="167" mass="18248">MKDGETKAFWAAYRAATGVPDQVYDVVSFGDSPELADELLALVRTGRKRATASLLRDYAPGAVPKPGDHVLVLDGAGNPTCIWRTARIDILPFIEVGEDFAAAEGEGDGSLAYWREGHCRYFGRQAEREGFAFDDRIEVVCERFEIVWPPELADRQGGAISPRASGS</sequence>
<evidence type="ECO:0000259" key="1">
    <source>
        <dbReference type="SMART" id="SM01022"/>
    </source>
</evidence>
<feature type="domain" description="ASCH" evidence="1">
    <location>
        <begin position="27"/>
        <end position="148"/>
    </location>
</feature>
<dbReference type="InterPro" id="IPR007374">
    <property type="entry name" value="ASCH_domain"/>
</dbReference>
<dbReference type="SMART" id="SM01022">
    <property type="entry name" value="ASCH"/>
    <property type="match status" value="1"/>
</dbReference>
<organism evidence="2 3">
    <name type="scientific">Oceanibaculum indicum</name>
    <dbReference type="NCBI Taxonomy" id="526216"/>
    <lineage>
        <taxon>Bacteria</taxon>
        <taxon>Pseudomonadati</taxon>
        <taxon>Pseudomonadota</taxon>
        <taxon>Alphaproteobacteria</taxon>
        <taxon>Rhodospirillales</taxon>
        <taxon>Oceanibaculaceae</taxon>
        <taxon>Oceanibaculum</taxon>
    </lineage>
</organism>
<dbReference type="AlphaFoldDB" id="A0A420WBJ2"/>
<dbReference type="InterPro" id="IPR009326">
    <property type="entry name" value="DUF984"/>
</dbReference>
<dbReference type="SUPFAM" id="SSF88697">
    <property type="entry name" value="PUA domain-like"/>
    <property type="match status" value="1"/>
</dbReference>
<accession>A0A420WBJ2</accession>
<dbReference type="RefSeq" id="WP_121220983.1">
    <property type="nucleotide sequence ID" value="NZ_RBIG01000003.1"/>
</dbReference>
<dbReference type="InterPro" id="IPR015947">
    <property type="entry name" value="PUA-like_sf"/>
</dbReference>
<dbReference type="CDD" id="cd06553">
    <property type="entry name" value="ASCH_Ef3133_like"/>
    <property type="match status" value="1"/>
</dbReference>
<gene>
    <name evidence="2" type="ORF">BCL74_2850</name>
</gene>
<comment type="caution">
    <text evidence="2">The sequence shown here is derived from an EMBL/GenBank/DDBJ whole genome shotgun (WGS) entry which is preliminary data.</text>
</comment>
<evidence type="ECO:0000313" key="2">
    <source>
        <dbReference type="EMBL" id="RKQ68371.1"/>
    </source>
</evidence>
<evidence type="ECO:0000313" key="3">
    <source>
        <dbReference type="Proteomes" id="UP000277424"/>
    </source>
</evidence>
<dbReference type="PANTHER" id="PTHR39203">
    <property type="entry name" value="CYTOPLASMIC PROTEIN-RELATED"/>
    <property type="match status" value="1"/>
</dbReference>
<dbReference type="OrthoDB" id="9807542at2"/>
<name>A0A420WBJ2_9PROT</name>
<proteinExistence type="predicted"/>
<reference evidence="2 3" key="1">
    <citation type="submission" date="2018-10" db="EMBL/GenBank/DDBJ databases">
        <title>Comparative analysis of microorganisms from saline springs in Andes Mountain Range, Colombia.</title>
        <authorList>
            <person name="Rubin E."/>
        </authorList>
    </citation>
    <scope>NUCLEOTIDE SEQUENCE [LARGE SCALE GENOMIC DNA]</scope>
    <source>
        <strain evidence="2 3">USBA 36</strain>
    </source>
</reference>
<dbReference type="EMBL" id="RBIG01000003">
    <property type="protein sequence ID" value="RKQ68371.1"/>
    <property type="molecule type" value="Genomic_DNA"/>
</dbReference>
<dbReference type="Proteomes" id="UP000277424">
    <property type="component" value="Unassembled WGS sequence"/>
</dbReference>
<dbReference type="Gene3D" id="3.10.400.10">
    <property type="entry name" value="Sulfate adenylyltransferase"/>
    <property type="match status" value="1"/>
</dbReference>
<protein>
    <submittedName>
        <fullName evidence="2">Uncharacterized protein YhfF</fullName>
    </submittedName>
</protein>
<dbReference type="Pfam" id="PF04266">
    <property type="entry name" value="ASCH"/>
    <property type="match status" value="1"/>
</dbReference>
<dbReference type="PANTHER" id="PTHR39203:SF1">
    <property type="entry name" value="CYTOPLASMIC PROTEIN"/>
    <property type="match status" value="1"/>
</dbReference>
<dbReference type="PIRSF" id="PIRSF021320">
    <property type="entry name" value="DUF984"/>
    <property type="match status" value="1"/>
</dbReference>